<dbReference type="SUPFAM" id="SSF53098">
    <property type="entry name" value="Ribonuclease H-like"/>
    <property type="match status" value="1"/>
</dbReference>
<dbReference type="Pfam" id="PF22483">
    <property type="entry name" value="Mu-transpos_C_2"/>
    <property type="match status" value="1"/>
</dbReference>
<dbReference type="PANTHER" id="PTHR35004">
    <property type="entry name" value="TRANSPOSASE RV3428C-RELATED"/>
    <property type="match status" value="1"/>
</dbReference>
<gene>
    <name evidence="3" type="ORF">MPEBLZ_00675</name>
</gene>
<evidence type="ECO:0000313" key="3">
    <source>
        <dbReference type="EMBL" id="KPQ44710.1"/>
    </source>
</evidence>
<dbReference type="GO" id="GO:0015074">
    <property type="term" value="P:DNA integration"/>
    <property type="evidence" value="ECO:0007669"/>
    <property type="project" value="InterPro"/>
</dbReference>
<accession>A0A0P8AD15</accession>
<comment type="similarity">
    <text evidence="1">Belongs to the transposase IS21/IS408/IS1162 family.</text>
</comment>
<dbReference type="PROSITE" id="PS50994">
    <property type="entry name" value="INTEGRASE"/>
    <property type="match status" value="1"/>
</dbReference>
<dbReference type="InterPro" id="IPR054353">
    <property type="entry name" value="IstA-like_C"/>
</dbReference>
<dbReference type="Gene3D" id="3.30.420.10">
    <property type="entry name" value="Ribonuclease H-like superfamily/Ribonuclease H"/>
    <property type="match status" value="1"/>
</dbReference>
<sequence>MKQVVITRALKSTDSEWNKKFEDFFKHYGFIPRLCRPYRPQTKGKIENTVGYVKRDFFLGGSFSSIADINNQAITWLKRVNSSLHGTTHEIPLERLKAEELKPIDGVPEYLVIREETKTISRDCFISYLGNQYSVPYRFAGREATLAIFNGKFSVIVDGESVCEHEIISGSGRVSRVKEHFKGLMSEIMKENNASLNKSGQSILK</sequence>
<evidence type="ECO:0000259" key="2">
    <source>
        <dbReference type="PROSITE" id="PS50994"/>
    </source>
</evidence>
<dbReference type="PATRIC" id="fig|1719120.3.peg.738"/>
<comment type="caution">
    <text evidence="3">The sequence shown here is derived from an EMBL/GenBank/DDBJ whole genome shotgun (WGS) entry which is preliminary data.</text>
</comment>
<feature type="domain" description="Integrase catalytic" evidence="2">
    <location>
        <begin position="1"/>
        <end position="100"/>
    </location>
</feature>
<organism evidence="3 4">
    <name type="scientific">Candidatus Methanoperedens nitratireducens</name>
    <dbReference type="NCBI Taxonomy" id="1392998"/>
    <lineage>
        <taxon>Archaea</taxon>
        <taxon>Methanobacteriati</taxon>
        <taxon>Methanobacteriota</taxon>
        <taxon>Stenosarchaea group</taxon>
        <taxon>Methanomicrobia</taxon>
        <taxon>Methanosarcinales</taxon>
        <taxon>ANME-2 cluster</taxon>
        <taxon>Candidatus Methanoperedentaceae</taxon>
        <taxon>Candidatus Methanoperedens</taxon>
    </lineage>
</organism>
<dbReference type="Proteomes" id="UP000050360">
    <property type="component" value="Unassembled WGS sequence"/>
</dbReference>
<evidence type="ECO:0000256" key="1">
    <source>
        <dbReference type="ARBA" id="ARBA00009277"/>
    </source>
</evidence>
<dbReference type="InterPro" id="IPR036397">
    <property type="entry name" value="RNaseH_sf"/>
</dbReference>
<name>A0A0P8AD15_9EURY</name>
<protein>
    <submittedName>
        <fullName evidence="3">Transposase</fullName>
    </submittedName>
</protein>
<dbReference type="PANTHER" id="PTHR35004:SF6">
    <property type="entry name" value="TRANSPOSASE"/>
    <property type="match status" value="1"/>
</dbReference>
<dbReference type="InterPro" id="IPR012337">
    <property type="entry name" value="RNaseH-like_sf"/>
</dbReference>
<dbReference type="GO" id="GO:0003676">
    <property type="term" value="F:nucleic acid binding"/>
    <property type="evidence" value="ECO:0007669"/>
    <property type="project" value="InterPro"/>
</dbReference>
<reference evidence="3 4" key="1">
    <citation type="submission" date="2015-09" db="EMBL/GenBank/DDBJ databases">
        <title>A metagenomics-based metabolic model of nitrate-dependent anaerobic oxidation of methane by Methanoperedens-like archaea.</title>
        <authorList>
            <person name="Arshad A."/>
            <person name="Speth D.R."/>
            <person name="De Graaf R.M."/>
            <person name="Op Den Camp H.J."/>
            <person name="Jetten M.S."/>
            <person name="Welte C.U."/>
        </authorList>
    </citation>
    <scope>NUCLEOTIDE SEQUENCE [LARGE SCALE GENOMIC DNA]</scope>
</reference>
<evidence type="ECO:0000313" key="4">
    <source>
        <dbReference type="Proteomes" id="UP000050360"/>
    </source>
</evidence>
<proteinExistence type="inferred from homology"/>
<dbReference type="AlphaFoldDB" id="A0A0P8AD15"/>
<dbReference type="EMBL" id="LKCM01000061">
    <property type="protein sequence ID" value="KPQ44710.1"/>
    <property type="molecule type" value="Genomic_DNA"/>
</dbReference>
<dbReference type="InterPro" id="IPR001584">
    <property type="entry name" value="Integrase_cat-core"/>
</dbReference>